<feature type="region of interest" description="Disordered" evidence="2">
    <location>
        <begin position="92"/>
        <end position="124"/>
    </location>
</feature>
<dbReference type="PANTHER" id="PTHR13037">
    <property type="entry name" value="FORMIN"/>
    <property type="match status" value="1"/>
</dbReference>
<keyword evidence="5" id="KW-1185">Reference proteome</keyword>
<accession>A0A194V920</accession>
<evidence type="ECO:0000256" key="1">
    <source>
        <dbReference type="ARBA" id="ARBA00022581"/>
    </source>
</evidence>
<feature type="compositionally biased region" description="Pro residues" evidence="2">
    <location>
        <begin position="757"/>
        <end position="771"/>
    </location>
</feature>
<dbReference type="PANTHER" id="PTHR13037:SF24">
    <property type="entry name" value="POLYCOMB PROTEIN PCL-RELATED"/>
    <property type="match status" value="1"/>
</dbReference>
<dbReference type="SUPFAM" id="SSF81383">
    <property type="entry name" value="F-box domain"/>
    <property type="match status" value="1"/>
</dbReference>
<dbReference type="InterPro" id="IPR057214">
    <property type="entry name" value="DUF7892"/>
</dbReference>
<evidence type="ECO:0000313" key="4">
    <source>
        <dbReference type="EMBL" id="KUI60455.1"/>
    </source>
</evidence>
<dbReference type="InterPro" id="IPR036047">
    <property type="entry name" value="F-box-like_dom_sf"/>
</dbReference>
<dbReference type="OrthoDB" id="2322499at2759"/>
<feature type="domain" description="F-box" evidence="3">
    <location>
        <begin position="148"/>
        <end position="188"/>
    </location>
</feature>
<feature type="region of interest" description="Disordered" evidence="2">
    <location>
        <begin position="1064"/>
        <end position="1101"/>
    </location>
</feature>
<feature type="compositionally biased region" description="Low complexity" evidence="2">
    <location>
        <begin position="14"/>
        <end position="32"/>
    </location>
</feature>
<feature type="region of interest" description="Disordered" evidence="2">
    <location>
        <begin position="396"/>
        <end position="473"/>
    </location>
</feature>
<feature type="compositionally biased region" description="Low complexity" evidence="2">
    <location>
        <begin position="1245"/>
        <end position="1256"/>
    </location>
</feature>
<feature type="compositionally biased region" description="Acidic residues" evidence="2">
    <location>
        <begin position="1185"/>
        <end position="1195"/>
    </location>
</feature>
<evidence type="ECO:0000256" key="2">
    <source>
        <dbReference type="SAM" id="MobiDB-lite"/>
    </source>
</evidence>
<dbReference type="EMBL" id="KN714751">
    <property type="protein sequence ID" value="KUI60455.1"/>
    <property type="molecule type" value="Genomic_DNA"/>
</dbReference>
<sequence length="1562" mass="173725">MADDGDYPGAVHVAAADPDASAADFLPLDDSSNGSDTHVSPLNVQDEDGDDSASDVSMEAQTDDEDDANPPISQLQIIPVDTLPFTTSQSVANTQPEDHAAKKRKSPEDTSNSEDGPKGLEATKKIKLEQFSKGVQGDDEPMVDKSALPAEIWHHIFTFCPPRSLGRLLLVNRLFNVYLDSTSSIHRDRPQPLSSGRLCLLQPNAIWQAARRRFWPNMPSPLQGKTELDMWQLSCSTSCQHCDRQGVSQEQGSSDPWQSGPGEDGVAIIWPFATRSCGTCLLVNSIKEIDILLSSSIPSTLTAALPFVFVTQELHVISPTTMARGKTPADTSLTKLFWSAHVSDLKQEFFSVKLMGTATAEEWLKGLDGRGKERRNDPAKWENWALANGLSQMRTVLYPGHRPPAPAHPVDQERTPLSPSSVQIPGLTSKNTKSRAATPSASSSQRATTPDPCRRSSSGTVSLPPGRQERTKEEVAELKAARKAEIERRALALDPPLPPNILAHIPSFQAALQIITPMDDQAWDLLEPRLLAQKVDAEQRDKESAAQARRQQELDEKRHRDDAAAKEARDVVDADWDEVQAPVRARIAGFADEIIRDGWENGEKVDRNNCSKFAVEVLTYIRKRFYAEVAKDAAAARAAGKPPIIDPPQGPFTQKLTLENMKWIFDIKVKPHTERHRKEIFLCNGCDVTVKYYGFEGVIQHYAAKHTNALSSGNVVVHWRAEWPELPPFTSEQKTAKSGYYQGQPPSSYNAYQQGPPTNPPRPYQTPPNGPTPQYGTLQYGETYPQGSQPPYPAQGYGPNPYPSVEPYHQSYPTAQGHTAGYSGPPSAPSVAPGPPGPAGQYNYNYGAYQTNSQVGYQAMQPSPFSHQYRTQLEDMARIARELWNATSNMKDTLSIVRVQVVIHHLAKRFHARHNLQLPLATFIDGLSNHKDMRPVRNVNGLICRVCHQGVGGYLAAEEERRSYSLPQLTAHFQSRHVEPFVQGVQYGQPPEWTVDMVMLPEPAAVSSLRSVVCIDSQKYHLVNEAVPHLLGPASMPQAAPLVAPMWPAQTGYQMYQSAPADTHAHYYGPPQTDGSPALDGGAGPFHMTAPPAQLPSHPAEPYNYVDPPTARVDSIPPVHTYVPPEPAAALQSVALGRSNDNDRRSSQGPRPSREQSSRQSKKNKKKGTNGRDNGADALKRTEDEEKMAEEEAEREGDAIRAMWAADRANAARKSAIPEGDRAEKPVKTDRARTGSKQPSKPNTPQQRPRFQSRPPRNSPRRDEGPNHMDAMEARFGHSPLPVQREPVYRGHQHQLSNVIYMDGEQDEPATRDDGRTPEGYSRYDWPSRDVERRRSRSPVYTDYIEPPPAQPYRQRSPPRQGLEPFYQVRPPPADGPRYNIPPPPRDDYIPRGYPDEPGARQRAPEYIEYEILEYRMPDGTIRVEERPLRRVPNPEPERYYRDVPPPAAQLPYDRGEPYTAASLRRDEFPQGQPPASEPYRPPYERAYSRAPQGLPAALPPQPSVAARGYDPRHPADAAPRQFQPPRPLSRTDPVYMEEYDPRNPAAPPSSSIPNSRMPRYQ</sequence>
<feature type="compositionally biased region" description="Basic and acidic residues" evidence="2">
    <location>
        <begin position="1260"/>
        <end position="1276"/>
    </location>
</feature>
<feature type="compositionally biased region" description="Basic and acidic residues" evidence="2">
    <location>
        <begin position="1140"/>
        <end position="1157"/>
    </location>
</feature>
<feature type="compositionally biased region" description="Pro residues" evidence="2">
    <location>
        <begin position="826"/>
        <end position="836"/>
    </location>
</feature>
<dbReference type="Pfam" id="PF25422">
    <property type="entry name" value="DUF7892"/>
    <property type="match status" value="1"/>
</dbReference>
<feature type="compositionally biased region" description="Basic and acidic residues" evidence="2">
    <location>
        <begin position="1385"/>
        <end position="1405"/>
    </location>
</feature>
<dbReference type="STRING" id="694573.A0A194V920"/>
<dbReference type="InterPro" id="IPR001810">
    <property type="entry name" value="F-box_dom"/>
</dbReference>
<feature type="compositionally biased region" description="Basic and acidic residues" evidence="2">
    <location>
        <begin position="1174"/>
        <end position="1184"/>
    </location>
</feature>
<feature type="region of interest" description="Disordered" evidence="2">
    <location>
        <begin position="537"/>
        <end position="570"/>
    </location>
</feature>
<feature type="region of interest" description="Disordered" evidence="2">
    <location>
        <begin position="1139"/>
        <end position="1198"/>
    </location>
</feature>
<proteinExistence type="predicted"/>
<feature type="compositionally biased region" description="Basic and acidic residues" evidence="2">
    <location>
        <begin position="1418"/>
        <end position="1429"/>
    </location>
</feature>
<feature type="region of interest" description="Disordered" evidence="2">
    <location>
        <begin position="1211"/>
        <end position="1405"/>
    </location>
</feature>
<name>A0A194V920_CYTMA</name>
<feature type="compositionally biased region" description="Polar residues" evidence="2">
    <location>
        <begin position="33"/>
        <end position="43"/>
    </location>
</feature>
<dbReference type="Proteomes" id="UP000078576">
    <property type="component" value="Unassembled WGS sequence"/>
</dbReference>
<keyword evidence="1" id="KW-0945">Host-virus interaction</keyword>
<feature type="compositionally biased region" description="Polar residues" evidence="2">
    <location>
        <begin position="415"/>
        <end position="448"/>
    </location>
</feature>
<dbReference type="SMART" id="SM00256">
    <property type="entry name" value="FBOX"/>
    <property type="match status" value="1"/>
</dbReference>
<feature type="compositionally biased region" description="Basic and acidic residues" evidence="2">
    <location>
        <begin position="115"/>
        <end position="124"/>
    </location>
</feature>
<evidence type="ECO:0000259" key="3">
    <source>
        <dbReference type="SMART" id="SM00256"/>
    </source>
</evidence>
<feature type="compositionally biased region" description="Basic and acidic residues" evidence="2">
    <location>
        <begin position="1219"/>
        <end position="1233"/>
    </location>
</feature>
<feature type="compositionally biased region" description="Polar residues" evidence="2">
    <location>
        <begin position="1235"/>
        <end position="1244"/>
    </location>
</feature>
<feature type="region of interest" description="Disordered" evidence="2">
    <location>
        <begin position="1418"/>
        <end position="1562"/>
    </location>
</feature>
<feature type="region of interest" description="Disordered" evidence="2">
    <location>
        <begin position="1"/>
        <end position="73"/>
    </location>
</feature>
<feature type="region of interest" description="Disordered" evidence="2">
    <location>
        <begin position="730"/>
        <end position="836"/>
    </location>
</feature>
<feature type="compositionally biased region" description="Basic residues" evidence="2">
    <location>
        <begin position="1160"/>
        <end position="1169"/>
    </location>
</feature>
<feature type="compositionally biased region" description="Low complexity" evidence="2">
    <location>
        <begin position="1549"/>
        <end position="1562"/>
    </location>
</feature>
<evidence type="ECO:0000313" key="5">
    <source>
        <dbReference type="Proteomes" id="UP000078576"/>
    </source>
</evidence>
<protein>
    <submittedName>
        <fullName evidence="4">Protein lifeguard 1</fullName>
    </submittedName>
</protein>
<gene>
    <name evidence="4" type="ORF">VP1G_07655</name>
</gene>
<dbReference type="CDD" id="cd09917">
    <property type="entry name" value="F-box_SF"/>
    <property type="match status" value="1"/>
</dbReference>
<reference evidence="5" key="1">
    <citation type="submission" date="2014-12" db="EMBL/GenBank/DDBJ databases">
        <title>Genome Sequence of Valsa Canker Pathogens Uncovers a Specific Adaption of Colonization on Woody Bark.</title>
        <authorList>
            <person name="Yin Z."/>
            <person name="Liu H."/>
            <person name="Gao X."/>
            <person name="Li Z."/>
            <person name="Song N."/>
            <person name="Ke X."/>
            <person name="Dai Q."/>
            <person name="Wu Y."/>
            <person name="Sun Y."/>
            <person name="Xu J.-R."/>
            <person name="Kang Z.K."/>
            <person name="Wang L."/>
            <person name="Huang L."/>
        </authorList>
    </citation>
    <scope>NUCLEOTIDE SEQUENCE [LARGE SCALE GENOMIC DNA]</scope>
    <source>
        <strain evidence="5">SXYL134</strain>
    </source>
</reference>
<feature type="compositionally biased region" description="Pro residues" evidence="2">
    <location>
        <begin position="1370"/>
        <end position="1384"/>
    </location>
</feature>
<feature type="compositionally biased region" description="Pro residues" evidence="2">
    <location>
        <begin position="1472"/>
        <end position="1482"/>
    </location>
</feature>
<organism evidence="4 5">
    <name type="scientific">Cytospora mali</name>
    <name type="common">Apple Valsa canker fungus</name>
    <name type="synonym">Valsa mali</name>
    <dbReference type="NCBI Taxonomy" id="578113"/>
    <lineage>
        <taxon>Eukaryota</taxon>
        <taxon>Fungi</taxon>
        <taxon>Dikarya</taxon>
        <taxon>Ascomycota</taxon>
        <taxon>Pezizomycotina</taxon>
        <taxon>Sordariomycetes</taxon>
        <taxon>Sordariomycetidae</taxon>
        <taxon>Diaporthales</taxon>
        <taxon>Cytosporaceae</taxon>
        <taxon>Cytospora</taxon>
    </lineage>
</organism>